<dbReference type="KEGG" id="cbaa:SRAA_1031"/>
<evidence type="ECO:0000256" key="1">
    <source>
        <dbReference type="PROSITE-ProRule" id="PRU00169"/>
    </source>
</evidence>
<dbReference type="SMART" id="SM00448">
    <property type="entry name" value="REC"/>
    <property type="match status" value="1"/>
</dbReference>
<feature type="domain" description="Response regulatory" evidence="2">
    <location>
        <begin position="8"/>
        <end position="133"/>
    </location>
</feature>
<dbReference type="PROSITE" id="PS50110">
    <property type="entry name" value="RESPONSE_REGULATORY"/>
    <property type="match status" value="1"/>
</dbReference>
<dbReference type="AlphaFoldDB" id="A0A060NIU4"/>
<dbReference type="RefSeq" id="WP_144318709.1">
    <property type="nucleotide sequence ID" value="NZ_AP014568.1"/>
</dbReference>
<dbReference type="InterPro" id="IPR011006">
    <property type="entry name" value="CheY-like_superfamily"/>
</dbReference>
<evidence type="ECO:0000313" key="3">
    <source>
        <dbReference type="EMBL" id="BAO80885.1"/>
    </source>
</evidence>
<sequence length="145" mass="16196">MTASHPISILLVEDEPADAYLVRTAFKEGKVLAQLHHVRDGVEAFAFLRREAGFADAPRPDLILLDLNMPRMDGRQFLASIKQDPDLVSIPVVVLTTSDAESDLLSSYERSVAGYIVKPIDIDEFVRLVRGLNHYWVSIVSLPDH</sequence>
<dbReference type="PANTHER" id="PTHR44520:SF2">
    <property type="entry name" value="RESPONSE REGULATOR RCP1"/>
    <property type="match status" value="1"/>
</dbReference>
<dbReference type="Gene3D" id="3.40.50.2300">
    <property type="match status" value="1"/>
</dbReference>
<dbReference type="Pfam" id="PF00072">
    <property type="entry name" value="Response_reg"/>
    <property type="match status" value="1"/>
</dbReference>
<dbReference type="InterPro" id="IPR001789">
    <property type="entry name" value="Sig_transdc_resp-reg_receiver"/>
</dbReference>
<dbReference type="SUPFAM" id="SSF52172">
    <property type="entry name" value="CheY-like"/>
    <property type="match status" value="1"/>
</dbReference>
<dbReference type="PANTHER" id="PTHR44520">
    <property type="entry name" value="RESPONSE REGULATOR RCP1-RELATED"/>
    <property type="match status" value="1"/>
</dbReference>
<protein>
    <recommendedName>
        <fullName evidence="2">Response regulatory domain-containing protein</fullName>
    </recommendedName>
</protein>
<dbReference type="STRING" id="1458425.SRAA_1031"/>
<keyword evidence="1" id="KW-0597">Phosphoprotein</keyword>
<dbReference type="GO" id="GO:0000160">
    <property type="term" value="P:phosphorelay signal transduction system"/>
    <property type="evidence" value="ECO:0007669"/>
    <property type="project" value="InterPro"/>
</dbReference>
<dbReference type="HOGENOM" id="CLU_000445_69_17_4"/>
<evidence type="ECO:0000313" key="4">
    <source>
        <dbReference type="Proteomes" id="UP000067461"/>
    </source>
</evidence>
<proteinExistence type="predicted"/>
<accession>A0A060NIU4</accession>
<dbReference type="CDD" id="cd17557">
    <property type="entry name" value="REC_Rcp-like"/>
    <property type="match status" value="1"/>
</dbReference>
<dbReference type="InterPro" id="IPR052893">
    <property type="entry name" value="TCS_response_regulator"/>
</dbReference>
<evidence type="ECO:0000259" key="2">
    <source>
        <dbReference type="PROSITE" id="PS50110"/>
    </source>
</evidence>
<organism evidence="3 4">
    <name type="scientific">Serpentinimonas raichei</name>
    <dbReference type="NCBI Taxonomy" id="1458425"/>
    <lineage>
        <taxon>Bacteria</taxon>
        <taxon>Pseudomonadati</taxon>
        <taxon>Pseudomonadota</taxon>
        <taxon>Betaproteobacteria</taxon>
        <taxon>Burkholderiales</taxon>
        <taxon>Comamonadaceae</taxon>
        <taxon>Serpentinimonas</taxon>
    </lineage>
</organism>
<dbReference type="EMBL" id="AP014568">
    <property type="protein sequence ID" value="BAO80885.1"/>
    <property type="molecule type" value="Genomic_DNA"/>
</dbReference>
<gene>
    <name evidence="3" type="ORF">SRAA_1031</name>
</gene>
<reference evidence="3 4" key="1">
    <citation type="journal article" date="2014" name="Nat. Commun.">
        <title>Physiological and genomic features of highly alkaliphilic hydrogen-utilizing Betaproteobacteria from a continental serpentinizing site.</title>
        <authorList>
            <person name="Suzuki S."/>
            <person name="Kuenen J.G."/>
            <person name="Schipper K."/>
            <person name="van der Velde S."/>
            <person name="Ishii S."/>
            <person name="Wu A."/>
            <person name="Sorokin D.Y."/>
            <person name="Tenney A."/>
            <person name="Meng X.Y."/>
            <person name="Morrill P.L."/>
            <person name="Kamagata Y."/>
            <person name="Muyzer G."/>
            <person name="Nealson K.H."/>
        </authorList>
    </citation>
    <scope>NUCLEOTIDE SEQUENCE [LARGE SCALE GENOMIC DNA]</scope>
    <source>
        <strain evidence="3 4">A1</strain>
    </source>
</reference>
<dbReference type="Proteomes" id="UP000067461">
    <property type="component" value="Chromosome"/>
</dbReference>
<keyword evidence="4" id="KW-1185">Reference proteome</keyword>
<feature type="modified residue" description="4-aspartylphosphate" evidence="1">
    <location>
        <position position="66"/>
    </location>
</feature>
<dbReference type="OrthoDB" id="9793549at2"/>
<name>A0A060NIU4_9BURK</name>